<dbReference type="NCBIfam" id="TIGR02625">
    <property type="entry name" value="YiiL_rotase"/>
    <property type="match status" value="1"/>
</dbReference>
<dbReference type="EC" id="5.1.3.32" evidence="5 6"/>
<dbReference type="UniPathway" id="UPA00125"/>
<comment type="subunit">
    <text evidence="5">Homodimer.</text>
</comment>
<comment type="caution">
    <text evidence="7">The sequence shown here is derived from an EMBL/GenBank/DDBJ whole genome shotgun (WGS) entry which is preliminary data.</text>
</comment>
<dbReference type="SUPFAM" id="SSF54909">
    <property type="entry name" value="Dimeric alpha+beta barrel"/>
    <property type="match status" value="1"/>
</dbReference>
<dbReference type="InterPro" id="IPR013448">
    <property type="entry name" value="L-rhamnose_mutarotase"/>
</dbReference>
<evidence type="ECO:0000313" key="7">
    <source>
        <dbReference type="EMBL" id="KLU26016.1"/>
    </source>
</evidence>
<evidence type="ECO:0000256" key="1">
    <source>
        <dbReference type="ARBA" id="ARBA00022490"/>
    </source>
</evidence>
<comment type="subcellular location">
    <subcellularLocation>
        <location evidence="5">Cytoplasm</location>
    </subcellularLocation>
</comment>
<dbReference type="HAMAP" id="MF_01663">
    <property type="entry name" value="L_rham_rotase"/>
    <property type="match status" value="1"/>
</dbReference>
<comment type="catalytic activity">
    <reaction evidence="5">
        <text>alpha-L-rhamnose = beta-L-rhamnose</text>
        <dbReference type="Rhea" id="RHEA:25584"/>
        <dbReference type="ChEBI" id="CHEBI:27586"/>
        <dbReference type="ChEBI" id="CHEBI:27907"/>
        <dbReference type="EC" id="5.1.3.32"/>
    </reaction>
</comment>
<dbReference type="Gene3D" id="3.30.70.100">
    <property type="match status" value="1"/>
</dbReference>
<feature type="binding site" evidence="5">
    <location>
        <position position="18"/>
    </location>
    <ligand>
        <name>substrate</name>
    </ligand>
</feature>
<keyword evidence="2 5" id="KW-0413">Isomerase</keyword>
<dbReference type="Pfam" id="PF05336">
    <property type="entry name" value="rhaM"/>
    <property type="match status" value="1"/>
</dbReference>
<name>A0A0J1D040_9BURK</name>
<dbReference type="GO" id="GO:0005737">
    <property type="term" value="C:cytoplasm"/>
    <property type="evidence" value="ECO:0007669"/>
    <property type="project" value="UniProtKB-SubCell"/>
</dbReference>
<keyword evidence="8" id="KW-1185">Reference proteome</keyword>
<comment type="pathway">
    <text evidence="5">Carbohydrate metabolism; L-rhamnose metabolism.</text>
</comment>
<protein>
    <recommendedName>
        <fullName evidence="5 6">L-rhamnose mutarotase</fullName>
        <ecNumber evidence="5 6">5.1.3.32</ecNumber>
    </recommendedName>
    <alternativeName>
        <fullName evidence="5">Rhamnose 1-epimerase</fullName>
    </alternativeName>
    <alternativeName>
        <fullName evidence="5">Type-3 mutarotase</fullName>
    </alternativeName>
</protein>
<accession>A0A0J1D040</accession>
<keyword evidence="3 5" id="KW-0119">Carbohydrate metabolism</keyword>
<dbReference type="InterPro" id="IPR008000">
    <property type="entry name" value="Rham/fucose_mutarotase"/>
</dbReference>
<gene>
    <name evidence="5" type="primary">rhaM</name>
    <name evidence="7" type="ORF">EOS_11565</name>
</gene>
<feature type="binding site" evidence="5">
    <location>
        <position position="41"/>
    </location>
    <ligand>
        <name>substrate</name>
    </ligand>
</feature>
<dbReference type="PANTHER" id="PTHR34389">
    <property type="entry name" value="L-RHAMNOSE MUTAROTASE"/>
    <property type="match status" value="1"/>
</dbReference>
<dbReference type="Proteomes" id="UP000035963">
    <property type="component" value="Unassembled WGS sequence"/>
</dbReference>
<feature type="active site" description="Proton donor" evidence="5">
    <location>
        <position position="22"/>
    </location>
</feature>
<evidence type="ECO:0000256" key="4">
    <source>
        <dbReference type="ARBA" id="ARBA00023308"/>
    </source>
</evidence>
<organism evidence="7 8">
    <name type="scientific">Caballeronia mineralivorans PML1(12)</name>
    <dbReference type="NCBI Taxonomy" id="908627"/>
    <lineage>
        <taxon>Bacteria</taxon>
        <taxon>Pseudomonadati</taxon>
        <taxon>Pseudomonadota</taxon>
        <taxon>Betaproteobacteria</taxon>
        <taxon>Burkholderiales</taxon>
        <taxon>Burkholderiaceae</taxon>
        <taxon>Caballeronia</taxon>
    </lineage>
</organism>
<comment type="similarity">
    <text evidence="5">Belongs to the rhamnose mutarotase family.</text>
</comment>
<dbReference type="RefSeq" id="WP_047846777.1">
    <property type="nucleotide sequence ID" value="NZ_AEJF01000078.1"/>
</dbReference>
<keyword evidence="1 5" id="KW-0963">Cytoplasm</keyword>
<proteinExistence type="inferred from homology"/>
<sequence>METIAFRMTLKPGQRAEYERRHRDLWPELAEALRNAGIRDYWIFLDETSGHLFATLKRERDHTMDALPDLPIMRKWWDSMTDLMETNPDRSPVQYALAPVFHLP</sequence>
<evidence type="ECO:0000256" key="3">
    <source>
        <dbReference type="ARBA" id="ARBA00023277"/>
    </source>
</evidence>
<dbReference type="GO" id="GO:0019301">
    <property type="term" value="P:rhamnose catabolic process"/>
    <property type="evidence" value="ECO:0007669"/>
    <property type="project" value="UniProtKB-UniRule"/>
</dbReference>
<dbReference type="PATRIC" id="fig|908627.4.peg.2567"/>
<comment type="function">
    <text evidence="5">Involved in the anomeric conversion of L-rhamnose.</text>
</comment>
<evidence type="ECO:0000256" key="5">
    <source>
        <dbReference type="HAMAP-Rule" id="MF_01663"/>
    </source>
</evidence>
<keyword evidence="4 5" id="KW-0684">Rhamnose metabolism</keyword>
<evidence type="ECO:0000313" key="8">
    <source>
        <dbReference type="Proteomes" id="UP000035963"/>
    </source>
</evidence>
<evidence type="ECO:0000256" key="2">
    <source>
        <dbReference type="ARBA" id="ARBA00023235"/>
    </source>
</evidence>
<dbReference type="EMBL" id="AEJF01000078">
    <property type="protein sequence ID" value="KLU26016.1"/>
    <property type="molecule type" value="Genomic_DNA"/>
</dbReference>
<evidence type="ECO:0000256" key="6">
    <source>
        <dbReference type="NCBIfam" id="TIGR02625"/>
    </source>
</evidence>
<reference evidence="7 8" key="1">
    <citation type="journal article" date="2015" name="Genome Announc.">
        <title>Draft Genome Sequence of Burkholderia sp. Strain PML1(12), an Ectomycorrhizosphere-Inhabiting Bacterium with Effective Mineral-Weathering Ability.</title>
        <authorList>
            <person name="Uroz S."/>
            <person name="Oger P."/>
        </authorList>
    </citation>
    <scope>NUCLEOTIDE SEQUENCE [LARGE SCALE GENOMIC DNA]</scope>
    <source>
        <strain evidence="8">PML1(12)</strain>
    </source>
</reference>
<feature type="binding site" evidence="5">
    <location>
        <begin position="76"/>
        <end position="77"/>
    </location>
    <ligand>
        <name>substrate</name>
    </ligand>
</feature>
<dbReference type="InterPro" id="IPR011008">
    <property type="entry name" value="Dimeric_a/b-barrel"/>
</dbReference>
<dbReference type="PANTHER" id="PTHR34389:SF2">
    <property type="entry name" value="L-RHAMNOSE MUTAROTASE"/>
    <property type="match status" value="1"/>
</dbReference>
<dbReference type="OrthoDB" id="9799608at2"/>
<dbReference type="GO" id="GO:0062192">
    <property type="term" value="F:L-rhamnose mutarotase activity"/>
    <property type="evidence" value="ECO:0007669"/>
    <property type="project" value="UniProtKB-UniRule"/>
</dbReference>
<dbReference type="AlphaFoldDB" id="A0A0J1D040"/>